<feature type="chain" id="PRO_5042026938" evidence="1">
    <location>
        <begin position="25"/>
        <end position="653"/>
    </location>
</feature>
<dbReference type="AlphaFoldDB" id="A0AAF0CQW4"/>
<feature type="signal peptide" evidence="1">
    <location>
        <begin position="1"/>
        <end position="24"/>
    </location>
</feature>
<protein>
    <submittedName>
        <fullName evidence="2">DUF1302 domain-containing protein</fullName>
    </submittedName>
</protein>
<organism evidence="2 3">
    <name type="scientific">Synoicihabitans lomoniglobus</name>
    <dbReference type="NCBI Taxonomy" id="2909285"/>
    <lineage>
        <taxon>Bacteria</taxon>
        <taxon>Pseudomonadati</taxon>
        <taxon>Verrucomicrobiota</taxon>
        <taxon>Opitutia</taxon>
        <taxon>Opitutales</taxon>
        <taxon>Opitutaceae</taxon>
        <taxon>Synoicihabitans</taxon>
    </lineage>
</organism>
<dbReference type="EMBL" id="CP119075">
    <property type="protein sequence ID" value="WED66429.1"/>
    <property type="molecule type" value="Genomic_DNA"/>
</dbReference>
<reference evidence="2" key="1">
    <citation type="submission" date="2023-03" db="EMBL/GenBank/DDBJ databases">
        <title>Lomoglobus Profundus gen. nov., sp. nov., a novel member of the phylum Verrucomicrobia, isolated from deep-marine sediment of South China Sea.</title>
        <authorList>
            <person name="Ahmad T."/>
            <person name="Ishaq S.E."/>
            <person name="Wang F."/>
        </authorList>
    </citation>
    <scope>NUCLEOTIDE SEQUENCE</scope>
    <source>
        <strain evidence="2">LMO-M01</strain>
    </source>
</reference>
<dbReference type="KEGG" id="slom:PXH66_06160"/>
<dbReference type="Proteomes" id="UP001218638">
    <property type="component" value="Chromosome"/>
</dbReference>
<proteinExistence type="predicted"/>
<name>A0AAF0CQW4_9BACT</name>
<evidence type="ECO:0000313" key="2">
    <source>
        <dbReference type="EMBL" id="WED66429.1"/>
    </source>
</evidence>
<gene>
    <name evidence="2" type="ORF">PXH66_06160</name>
</gene>
<dbReference type="InterPro" id="IPR010727">
    <property type="entry name" value="DUF1302"/>
</dbReference>
<dbReference type="RefSeq" id="WP_330927715.1">
    <property type="nucleotide sequence ID" value="NZ_CP119075.1"/>
</dbReference>
<evidence type="ECO:0000256" key="1">
    <source>
        <dbReference type="SAM" id="SignalP"/>
    </source>
</evidence>
<dbReference type="Pfam" id="PF06980">
    <property type="entry name" value="DUF1302"/>
    <property type="match status" value="1"/>
</dbReference>
<keyword evidence="1" id="KW-0732">Signal</keyword>
<evidence type="ECO:0000313" key="3">
    <source>
        <dbReference type="Proteomes" id="UP001218638"/>
    </source>
</evidence>
<accession>A0AAF0CQW4</accession>
<sequence length="653" mass="70327">MQRIVTTRRWWLAGSLLITSSLGAITFTEGDLSGSWDTTISAGGIYRLDDPDPDLYGTSNGGNANSVNTDDGNLNFTDGWVSKAFKVTSELELTYGDHLGFFTRGSWLYDDAVEGANNLRKPLRAEALDRAGNRLDYFDLYGVVRFDVGDTPVDVRLGRQVLSLGESTFLPNGNNIVNPVEVANLRVPGAELREGFLPVNMLKVSADLTYNLSVEAFWLLEFRHTEIEPAGTYFSTNDFASRGGDMVFLGFGALPDTGTLGAIPRGRDDEGNNYNQWGLALRYLAPGLNDTEFGVYFAKFHSRLPLINAITPARPISSAEVQGTASAIAQQQLVPAMIANGVPAQAIPSILPTLLGAALTNVPAAAIPGIPSLAPFAAFYPAAQSIAAGAKQVGLLNAAATANYFIEYPEDITMLGASFNADLANLGVAWQGEVSYKHDMPLQVDDVELLFAALSTLAPQFGANNQVGDYLGQYGTIVRGHRRHDVWTAQSTMTKVFGPTLGASSLTVLGEVGGLWADLPAKDVLRYEVSGTYTSGNQASMIGTGSALPATPLSYFADDFAWGYQLLARLEYNNLFAGINVLPTIAFSHDVTGNSPAPLSNYLEGRKSLSLSTEFVFQNTWSADIRYVNYFGGGVQNLLGDRDFFATTIKYSF</sequence>
<keyword evidence="3" id="KW-1185">Reference proteome</keyword>